<evidence type="ECO:0000313" key="2">
    <source>
        <dbReference type="Proteomes" id="UP000689195"/>
    </source>
</evidence>
<comment type="caution">
    <text evidence="1">The sequence shown here is derived from an EMBL/GenBank/DDBJ whole genome shotgun (WGS) entry which is preliminary data.</text>
</comment>
<organism evidence="1 2">
    <name type="scientific">Paramecium pentaurelia</name>
    <dbReference type="NCBI Taxonomy" id="43138"/>
    <lineage>
        <taxon>Eukaryota</taxon>
        <taxon>Sar</taxon>
        <taxon>Alveolata</taxon>
        <taxon>Ciliophora</taxon>
        <taxon>Intramacronucleata</taxon>
        <taxon>Oligohymenophorea</taxon>
        <taxon>Peniculida</taxon>
        <taxon>Parameciidae</taxon>
        <taxon>Paramecium</taxon>
    </lineage>
</organism>
<dbReference type="AlphaFoldDB" id="A0A8S1VRX4"/>
<sequence length="125" mass="15024">MKIHWQNIIVIQIQFVFEKKCHKKRECVFVQFPFNMEIAKYNSSCTLSNPRFGCVPLHFRLNKIIRKCEWNGSQCIDQAAPRTTKIQNDQNAQKLGWQLQYQLKIFKSKELIPKMLLEYQQIKLY</sequence>
<proteinExistence type="predicted"/>
<reference evidence="1" key="1">
    <citation type="submission" date="2021-01" db="EMBL/GenBank/DDBJ databases">
        <authorList>
            <consortium name="Genoscope - CEA"/>
            <person name="William W."/>
        </authorList>
    </citation>
    <scope>NUCLEOTIDE SEQUENCE</scope>
</reference>
<evidence type="ECO:0000313" key="1">
    <source>
        <dbReference type="EMBL" id="CAD8178905.1"/>
    </source>
</evidence>
<protein>
    <submittedName>
        <fullName evidence="1">Uncharacterized protein</fullName>
    </submittedName>
</protein>
<gene>
    <name evidence="1" type="ORF">PPENT_87.1.T0700184</name>
</gene>
<dbReference type="Proteomes" id="UP000689195">
    <property type="component" value="Unassembled WGS sequence"/>
</dbReference>
<name>A0A8S1VRX4_9CILI</name>
<accession>A0A8S1VRX4</accession>
<keyword evidence="2" id="KW-1185">Reference proteome</keyword>
<dbReference type="EMBL" id="CAJJDO010000070">
    <property type="protein sequence ID" value="CAD8178905.1"/>
    <property type="molecule type" value="Genomic_DNA"/>
</dbReference>